<feature type="signal peptide" evidence="1">
    <location>
        <begin position="1"/>
        <end position="25"/>
    </location>
</feature>
<dbReference type="PROSITE" id="PS50106">
    <property type="entry name" value="PDZ"/>
    <property type="match status" value="1"/>
</dbReference>
<feature type="chain" id="PRO_5047366230" evidence="1">
    <location>
        <begin position="26"/>
        <end position="394"/>
    </location>
</feature>
<protein>
    <submittedName>
        <fullName evidence="3">Aspartyl protease family protein</fullName>
    </submittedName>
</protein>
<feature type="domain" description="PDZ" evidence="2">
    <location>
        <begin position="296"/>
        <end position="380"/>
    </location>
</feature>
<keyword evidence="1" id="KW-0732">Signal</keyword>
<organism evidence="3 4">
    <name type="scientific">Kordia aestuariivivens</name>
    <dbReference type="NCBI Taxonomy" id="2759037"/>
    <lineage>
        <taxon>Bacteria</taxon>
        <taxon>Pseudomonadati</taxon>
        <taxon>Bacteroidota</taxon>
        <taxon>Flavobacteriia</taxon>
        <taxon>Flavobacteriales</taxon>
        <taxon>Flavobacteriaceae</taxon>
        <taxon>Kordia</taxon>
    </lineage>
</organism>
<accession>A0ABR7Q3W6</accession>
<evidence type="ECO:0000313" key="4">
    <source>
        <dbReference type="Proteomes" id="UP000619238"/>
    </source>
</evidence>
<dbReference type="Gene3D" id="2.40.70.10">
    <property type="entry name" value="Acid Proteases"/>
    <property type="match status" value="2"/>
</dbReference>
<dbReference type="Pfam" id="PF13650">
    <property type="entry name" value="Asp_protease_2"/>
    <property type="match status" value="1"/>
</dbReference>
<proteinExistence type="predicted"/>
<dbReference type="RefSeq" id="WP_187560293.1">
    <property type="nucleotide sequence ID" value="NZ_JACGWS010000001.1"/>
</dbReference>
<dbReference type="EMBL" id="JACGWS010000001">
    <property type="protein sequence ID" value="MBC8753254.1"/>
    <property type="molecule type" value="Genomic_DNA"/>
</dbReference>
<keyword evidence="4" id="KW-1185">Reference proteome</keyword>
<sequence>MKIHLKYHCVLFVSYLLGFTAALQAQVATIPFESDGLMYIKVKVNDHAEPLNFVFDTGASTAVLDEKVAKEIGITADYQQPAAGAAGTEMYNIALSQKLHIQDITLADAHVVLVDLDRLSKRGNQRIDGIIGYNIMQHYVTHIDYDQQEIKLYKNVDDIAAVDAYKMLPVSLGYASIPQVELEFTLKNNKKFKGSFLFDSGANMTFLLNTPFVKANNIETLIGKTIENKAESLTTSSSFKIGNVTNVQLGDFKFGEMPIDLSNSTSGVMASEAYAGILGVKIIQRFHIILDYKNQKIYLKPNKSYANEFEFPRSGISIEKEADKIKISNVVKVSEAYQKGIREGDQLLEIDEVVVNDTRKCRELLKQKDTSVKLKLKDEKGEVKTVIIFLKRLI</sequence>
<dbReference type="Pfam" id="PF00595">
    <property type="entry name" value="PDZ"/>
    <property type="match status" value="1"/>
</dbReference>
<comment type="caution">
    <text evidence="3">The sequence shown here is derived from an EMBL/GenBank/DDBJ whole genome shotgun (WGS) entry which is preliminary data.</text>
</comment>
<dbReference type="Proteomes" id="UP000619238">
    <property type="component" value="Unassembled WGS sequence"/>
</dbReference>
<dbReference type="InterPro" id="IPR021109">
    <property type="entry name" value="Peptidase_aspartic_dom_sf"/>
</dbReference>
<dbReference type="InterPro" id="IPR036034">
    <property type="entry name" value="PDZ_sf"/>
</dbReference>
<reference evidence="3 4" key="1">
    <citation type="submission" date="2020-07" db="EMBL/GenBank/DDBJ databases">
        <title>Description of Kordia aestuariivivens sp. nov., isolated from a tidal flat.</title>
        <authorList>
            <person name="Park S."/>
            <person name="Yoon J.-H."/>
        </authorList>
    </citation>
    <scope>NUCLEOTIDE SEQUENCE [LARGE SCALE GENOMIC DNA]</scope>
    <source>
        <strain evidence="3 4">YSTF-M3</strain>
    </source>
</reference>
<name>A0ABR7Q3W6_9FLAO</name>
<keyword evidence="3" id="KW-0378">Hydrolase</keyword>
<dbReference type="SUPFAM" id="SSF50156">
    <property type="entry name" value="PDZ domain-like"/>
    <property type="match status" value="1"/>
</dbReference>
<dbReference type="CDD" id="cd05483">
    <property type="entry name" value="retropepsin_like_bacteria"/>
    <property type="match status" value="1"/>
</dbReference>
<keyword evidence="3" id="KW-0645">Protease</keyword>
<dbReference type="SUPFAM" id="SSF50630">
    <property type="entry name" value="Acid proteases"/>
    <property type="match status" value="2"/>
</dbReference>
<dbReference type="GO" id="GO:0006508">
    <property type="term" value="P:proteolysis"/>
    <property type="evidence" value="ECO:0007669"/>
    <property type="project" value="UniProtKB-KW"/>
</dbReference>
<evidence type="ECO:0000313" key="3">
    <source>
        <dbReference type="EMBL" id="MBC8753254.1"/>
    </source>
</evidence>
<evidence type="ECO:0000259" key="2">
    <source>
        <dbReference type="PROSITE" id="PS50106"/>
    </source>
</evidence>
<dbReference type="GO" id="GO:0008233">
    <property type="term" value="F:peptidase activity"/>
    <property type="evidence" value="ECO:0007669"/>
    <property type="project" value="UniProtKB-KW"/>
</dbReference>
<dbReference type="InterPro" id="IPR001478">
    <property type="entry name" value="PDZ"/>
</dbReference>
<gene>
    <name evidence="3" type="ORF">H2O64_01140</name>
</gene>
<dbReference type="SMART" id="SM00228">
    <property type="entry name" value="PDZ"/>
    <property type="match status" value="1"/>
</dbReference>
<dbReference type="Gene3D" id="2.30.42.10">
    <property type="match status" value="1"/>
</dbReference>
<evidence type="ECO:0000256" key="1">
    <source>
        <dbReference type="SAM" id="SignalP"/>
    </source>
</evidence>
<dbReference type="InterPro" id="IPR034122">
    <property type="entry name" value="Retropepsin-like_bacterial"/>
</dbReference>